<dbReference type="InterPro" id="IPR050865">
    <property type="entry name" value="BEACH_Domain"/>
</dbReference>
<dbReference type="GO" id="GO:0005829">
    <property type="term" value="C:cytosol"/>
    <property type="evidence" value="ECO:0007669"/>
    <property type="project" value="TreeGrafter"/>
</dbReference>
<dbReference type="PANTHER" id="PTHR13743">
    <property type="entry name" value="BEIGE/BEACH-RELATED"/>
    <property type="match status" value="1"/>
</dbReference>
<dbReference type="SUPFAM" id="SSF49899">
    <property type="entry name" value="Concanavalin A-like lectins/glucanases"/>
    <property type="match status" value="1"/>
</dbReference>
<sequence>MENEIVQVLDRLEESNAMVSDLLVQLLGVLTAYSISVKETKRFLRALKVDNGQWRRNSAKLLQVLKEMPRRDGADVFFSFPGCRGAGIALPPLTKWPYQNGWTFSTWLRMDPLNSVNFEKERPYLYSFRTNKGVGYSCYFMGNCLVVSSMRSPGKEVARCIRQELSPRKLVVCSFLVDSILISILISDRLVSTTDQFDKCTVGCGPDGEESFCGQIAAIYVFGESITLQQANSLYCLGAIYQSNFKHDAESDLPEGYKKVCIFSSDHLFYLF</sequence>
<gene>
    <name evidence="1" type="ORF">ASIM_LOCUS15951</name>
</gene>
<name>A0A0M3K6F3_ANISI</name>
<dbReference type="GO" id="GO:0008104">
    <property type="term" value="P:intracellular protein localization"/>
    <property type="evidence" value="ECO:0007669"/>
    <property type="project" value="TreeGrafter"/>
</dbReference>
<protein>
    <submittedName>
        <fullName evidence="3">Methyltransferase</fullName>
    </submittedName>
</protein>
<evidence type="ECO:0000313" key="2">
    <source>
        <dbReference type="Proteomes" id="UP000267096"/>
    </source>
</evidence>
<dbReference type="OrthoDB" id="26681at2759"/>
<dbReference type="EMBL" id="UYRR01032692">
    <property type="protein sequence ID" value="VDK56501.1"/>
    <property type="molecule type" value="Genomic_DNA"/>
</dbReference>
<proteinExistence type="predicted"/>
<keyword evidence="2" id="KW-1185">Reference proteome</keyword>
<dbReference type="PANTHER" id="PTHR13743:SF162">
    <property type="entry name" value="NEUROBEACHIN"/>
    <property type="match status" value="1"/>
</dbReference>
<evidence type="ECO:0000313" key="1">
    <source>
        <dbReference type="EMBL" id="VDK56501.1"/>
    </source>
</evidence>
<dbReference type="WBParaSite" id="ASIM_0001654401-mRNA-1">
    <property type="protein sequence ID" value="ASIM_0001654401-mRNA-1"/>
    <property type="gene ID" value="ASIM_0001654401"/>
</dbReference>
<dbReference type="GO" id="GO:0016020">
    <property type="term" value="C:membrane"/>
    <property type="evidence" value="ECO:0007669"/>
    <property type="project" value="TreeGrafter"/>
</dbReference>
<dbReference type="InterPro" id="IPR013320">
    <property type="entry name" value="ConA-like_dom_sf"/>
</dbReference>
<organism evidence="3">
    <name type="scientific">Anisakis simplex</name>
    <name type="common">Herring worm</name>
    <dbReference type="NCBI Taxonomy" id="6269"/>
    <lineage>
        <taxon>Eukaryota</taxon>
        <taxon>Metazoa</taxon>
        <taxon>Ecdysozoa</taxon>
        <taxon>Nematoda</taxon>
        <taxon>Chromadorea</taxon>
        <taxon>Rhabditida</taxon>
        <taxon>Spirurina</taxon>
        <taxon>Ascaridomorpha</taxon>
        <taxon>Ascaridoidea</taxon>
        <taxon>Anisakidae</taxon>
        <taxon>Anisakis</taxon>
        <taxon>Anisakis simplex complex</taxon>
    </lineage>
</organism>
<reference evidence="3" key="1">
    <citation type="submission" date="2017-02" db="UniProtKB">
        <authorList>
            <consortium name="WormBaseParasite"/>
        </authorList>
    </citation>
    <scope>IDENTIFICATION</scope>
</reference>
<dbReference type="Proteomes" id="UP000267096">
    <property type="component" value="Unassembled WGS sequence"/>
</dbReference>
<dbReference type="GO" id="GO:0019901">
    <property type="term" value="F:protein kinase binding"/>
    <property type="evidence" value="ECO:0007669"/>
    <property type="project" value="TreeGrafter"/>
</dbReference>
<reference evidence="1 2" key="2">
    <citation type="submission" date="2018-11" db="EMBL/GenBank/DDBJ databases">
        <authorList>
            <consortium name="Pathogen Informatics"/>
        </authorList>
    </citation>
    <scope>NUCLEOTIDE SEQUENCE [LARGE SCALE GENOMIC DNA]</scope>
</reference>
<accession>A0A0M3K6F3</accession>
<dbReference type="AlphaFoldDB" id="A0A0M3K6F3"/>
<evidence type="ECO:0000313" key="3">
    <source>
        <dbReference type="WBParaSite" id="ASIM_0001654401-mRNA-1"/>
    </source>
</evidence>